<feature type="compositionally biased region" description="Basic and acidic residues" evidence="1">
    <location>
        <begin position="75"/>
        <end position="103"/>
    </location>
</feature>
<evidence type="ECO:0000313" key="3">
    <source>
        <dbReference type="Proteomes" id="UP000290572"/>
    </source>
</evidence>
<dbReference type="EMBL" id="QBIY01011158">
    <property type="protein sequence ID" value="RXN34988.1"/>
    <property type="molecule type" value="Genomic_DNA"/>
</dbReference>
<proteinExistence type="predicted"/>
<protein>
    <submittedName>
        <fullName evidence="2">Uncharacterized protein</fullName>
    </submittedName>
</protein>
<dbReference type="Proteomes" id="UP000290572">
    <property type="component" value="Unassembled WGS sequence"/>
</dbReference>
<dbReference type="AlphaFoldDB" id="A0A498NTF4"/>
<feature type="compositionally biased region" description="Polar residues" evidence="1">
    <location>
        <begin position="14"/>
        <end position="26"/>
    </location>
</feature>
<comment type="caution">
    <text evidence="2">The sequence shown here is derived from an EMBL/GenBank/DDBJ whole genome shotgun (WGS) entry which is preliminary data.</text>
</comment>
<name>A0A498NTF4_LABRO</name>
<feature type="compositionally biased region" description="Basic and acidic residues" evidence="1">
    <location>
        <begin position="40"/>
        <end position="66"/>
    </location>
</feature>
<evidence type="ECO:0000256" key="1">
    <source>
        <dbReference type="SAM" id="MobiDB-lite"/>
    </source>
</evidence>
<organism evidence="2 3">
    <name type="scientific">Labeo rohita</name>
    <name type="common">Indian major carp</name>
    <name type="synonym">Cyprinus rohita</name>
    <dbReference type="NCBI Taxonomy" id="84645"/>
    <lineage>
        <taxon>Eukaryota</taxon>
        <taxon>Metazoa</taxon>
        <taxon>Chordata</taxon>
        <taxon>Craniata</taxon>
        <taxon>Vertebrata</taxon>
        <taxon>Euteleostomi</taxon>
        <taxon>Actinopterygii</taxon>
        <taxon>Neopterygii</taxon>
        <taxon>Teleostei</taxon>
        <taxon>Ostariophysi</taxon>
        <taxon>Cypriniformes</taxon>
        <taxon>Cyprinidae</taxon>
        <taxon>Labeoninae</taxon>
        <taxon>Labeonini</taxon>
        <taxon>Labeo</taxon>
    </lineage>
</organism>
<sequence length="103" mass="11722">MNPHPREGREKWRSNMQSAHEQTASISLEKDSCSSTSSNSKREEPQRKLLSPERESRRADEERVQEECGQSAPSRADKARLAASSHSKEEETAARTSNPERER</sequence>
<gene>
    <name evidence="2" type="ORF">ROHU_003924</name>
</gene>
<keyword evidence="3" id="KW-1185">Reference proteome</keyword>
<accession>A0A498NTF4</accession>
<reference evidence="2 3" key="1">
    <citation type="submission" date="2018-03" db="EMBL/GenBank/DDBJ databases">
        <title>Draft genome sequence of Rohu Carp (Labeo rohita).</title>
        <authorList>
            <person name="Das P."/>
            <person name="Kushwaha B."/>
            <person name="Joshi C.G."/>
            <person name="Kumar D."/>
            <person name="Nagpure N.S."/>
            <person name="Sahoo L."/>
            <person name="Das S.P."/>
            <person name="Bit A."/>
            <person name="Patnaik S."/>
            <person name="Meher P.K."/>
            <person name="Jayasankar P."/>
            <person name="Koringa P.G."/>
            <person name="Patel N.V."/>
            <person name="Hinsu A.T."/>
            <person name="Kumar R."/>
            <person name="Pandey M."/>
            <person name="Agarwal S."/>
            <person name="Srivastava S."/>
            <person name="Singh M."/>
            <person name="Iquebal M.A."/>
            <person name="Jaiswal S."/>
            <person name="Angadi U.B."/>
            <person name="Kumar N."/>
            <person name="Raza M."/>
            <person name="Shah T.M."/>
            <person name="Rai A."/>
            <person name="Jena J.K."/>
        </authorList>
    </citation>
    <scope>NUCLEOTIDE SEQUENCE [LARGE SCALE GENOMIC DNA]</scope>
    <source>
        <strain evidence="2">DASCIFA01</strain>
        <tissue evidence="2">Testis</tissue>
    </source>
</reference>
<evidence type="ECO:0000313" key="2">
    <source>
        <dbReference type="EMBL" id="RXN34988.1"/>
    </source>
</evidence>
<feature type="compositionally biased region" description="Basic and acidic residues" evidence="1">
    <location>
        <begin position="1"/>
        <end position="13"/>
    </location>
</feature>
<feature type="region of interest" description="Disordered" evidence="1">
    <location>
        <begin position="1"/>
        <end position="103"/>
    </location>
</feature>